<evidence type="ECO:0000313" key="3">
    <source>
        <dbReference type="EMBL" id="MBR0798521.1"/>
    </source>
</evidence>
<evidence type="ECO:0000256" key="1">
    <source>
        <dbReference type="SAM" id="SignalP"/>
    </source>
</evidence>
<keyword evidence="1" id="KW-0732">Signal</keyword>
<keyword evidence="4" id="KW-1185">Reference proteome</keyword>
<feature type="domain" description="Alpha/beta hydrolase" evidence="2">
    <location>
        <begin position="202"/>
        <end position="639"/>
    </location>
</feature>
<comment type="caution">
    <text evidence="3">The sequence shown here is derived from an EMBL/GenBank/DDBJ whole genome shotgun (WGS) entry which is preliminary data.</text>
</comment>
<dbReference type="RefSeq" id="WP_212493786.1">
    <property type="nucleotide sequence ID" value="NZ_JAFCJH010000028.1"/>
</dbReference>
<dbReference type="Proteomes" id="UP001315278">
    <property type="component" value="Unassembled WGS sequence"/>
</dbReference>
<feature type="chain" id="PRO_5046976613" description="Alpha/beta hydrolase domain-containing protein" evidence="1">
    <location>
        <begin position="21"/>
        <end position="652"/>
    </location>
</feature>
<protein>
    <recommendedName>
        <fullName evidence="2">Alpha/beta hydrolase domain-containing protein</fullName>
    </recommendedName>
</protein>
<dbReference type="EMBL" id="JAFCJH010000028">
    <property type="protein sequence ID" value="MBR0798521.1"/>
    <property type="molecule type" value="Genomic_DNA"/>
</dbReference>
<feature type="signal peptide" evidence="1">
    <location>
        <begin position="1"/>
        <end position="20"/>
    </location>
</feature>
<sequence>MRRILAGVIAAACLSPSALRAEVIGFDITERVPAFAGRSFGDVGPYERITARATIALDPSDDRNAVITDLTQAPRNPDGKVEAIADVVILRPADPAHCNGTLLLDVPNRGRKLAPQLFDDSPQPGANNADGAGDAGIGFLHRQGYTMVWVGWQGDIPSKPGQMAMSAPVLKGITGPAREEVVFDTTTSPALTTLTWPAADPANLNVTVRAAWADARQTPAGLSARLVDPTTVEIARPDGFDAGALYEITYTARDPAPLGMGFAAVRDVVSFLRRDTTPANPLLAGLHPSVSRAIGFGVSQSGRFLRDFLYLGFNEDLKGRVVFDGLMPHVAGTRRMATNVRFGQPGRNPRHPQDPAWQADLFPFTYATLSDPLSGKTDGLLRRCALSATCPRVMQTDSELEWWSSHASLLVTDLAGDHLDLPDNVRAYMIAGTPHFAGPTDVMHKGVPALSLPQNPMHAGAPMRALLTDLNAWISDGVPPPSSRVPTRSQGTLVEAGGAVPSDIPGLPYKGIHMPAVFSDQSVLPPKMIGSYPVFVPKADDDGIAIEGVHQLAVAVPRATYTAWNPRAPGFGPTALYPLQGAVVPFAPTEAARKEVHDPRPSIAERYSDNDAYVATVRREAARQVAERLLLPEDADRAIEAARQGKLAKLGQ</sequence>
<gene>
    <name evidence="3" type="ORF">JQ615_24335</name>
</gene>
<dbReference type="Pfam" id="PF20091">
    <property type="entry name" value="Abhydrolase_10"/>
    <property type="match status" value="1"/>
</dbReference>
<evidence type="ECO:0000313" key="4">
    <source>
        <dbReference type="Proteomes" id="UP001315278"/>
    </source>
</evidence>
<dbReference type="InterPro" id="IPR045394">
    <property type="entry name" value="Abhydrolase_dom"/>
</dbReference>
<reference evidence="4" key="1">
    <citation type="journal article" date="2021" name="ISME J.">
        <title>Evolutionary origin and ecological implication of a unique nif island in free-living Bradyrhizobium lineages.</title>
        <authorList>
            <person name="Tao J."/>
        </authorList>
    </citation>
    <scope>NUCLEOTIDE SEQUENCE [LARGE SCALE GENOMIC DNA]</scope>
    <source>
        <strain evidence="4">SZCCT0434</strain>
    </source>
</reference>
<organism evidence="3 4">
    <name type="scientific">Bradyrhizobium jicamae</name>
    <dbReference type="NCBI Taxonomy" id="280332"/>
    <lineage>
        <taxon>Bacteria</taxon>
        <taxon>Pseudomonadati</taxon>
        <taxon>Pseudomonadota</taxon>
        <taxon>Alphaproteobacteria</taxon>
        <taxon>Hyphomicrobiales</taxon>
        <taxon>Nitrobacteraceae</taxon>
        <taxon>Bradyrhizobium</taxon>
    </lineage>
</organism>
<name>A0ABS5FP42_9BRAD</name>
<proteinExistence type="predicted"/>
<accession>A0ABS5FP42</accession>
<evidence type="ECO:0000259" key="2">
    <source>
        <dbReference type="Pfam" id="PF20091"/>
    </source>
</evidence>